<dbReference type="SFLD" id="SFLDS00052">
    <property type="entry name" value="Ferric_Reductase_Domain"/>
    <property type="match status" value="1"/>
</dbReference>
<feature type="compositionally biased region" description="Low complexity" evidence="10">
    <location>
        <begin position="95"/>
        <end position="104"/>
    </location>
</feature>
<dbReference type="InterPro" id="IPR017927">
    <property type="entry name" value="FAD-bd_FR_type"/>
</dbReference>
<dbReference type="GO" id="GO:0006826">
    <property type="term" value="P:iron ion transport"/>
    <property type="evidence" value="ECO:0007669"/>
    <property type="project" value="TreeGrafter"/>
</dbReference>
<dbReference type="InterPro" id="IPR013121">
    <property type="entry name" value="Fe_red_NAD-bd_6"/>
</dbReference>
<dbReference type="PANTHER" id="PTHR32361:SF28">
    <property type="entry name" value="FRP1P"/>
    <property type="match status" value="1"/>
</dbReference>
<evidence type="ECO:0000256" key="3">
    <source>
        <dbReference type="ARBA" id="ARBA00022448"/>
    </source>
</evidence>
<dbReference type="GO" id="GO:0000293">
    <property type="term" value="F:ferric-chelate reductase activity"/>
    <property type="evidence" value="ECO:0007669"/>
    <property type="project" value="UniProtKB-ARBA"/>
</dbReference>
<dbReference type="PANTHER" id="PTHR32361">
    <property type="entry name" value="FERRIC/CUPRIC REDUCTASE TRANSMEMBRANE COMPONENT"/>
    <property type="match status" value="1"/>
</dbReference>
<dbReference type="Pfam" id="PF08022">
    <property type="entry name" value="FAD_binding_8"/>
    <property type="match status" value="1"/>
</dbReference>
<dbReference type="EMBL" id="JAGPXC010000001">
    <property type="protein sequence ID" value="KAH6660543.1"/>
    <property type="molecule type" value="Genomic_DNA"/>
</dbReference>
<keyword evidence="14" id="KW-1185">Reference proteome</keyword>
<organism evidence="13 14">
    <name type="scientific">Truncatella angustata</name>
    <dbReference type="NCBI Taxonomy" id="152316"/>
    <lineage>
        <taxon>Eukaryota</taxon>
        <taxon>Fungi</taxon>
        <taxon>Dikarya</taxon>
        <taxon>Ascomycota</taxon>
        <taxon>Pezizomycotina</taxon>
        <taxon>Sordariomycetes</taxon>
        <taxon>Xylariomycetidae</taxon>
        <taxon>Amphisphaeriales</taxon>
        <taxon>Sporocadaceae</taxon>
        <taxon>Truncatella</taxon>
    </lineage>
</organism>
<keyword evidence="9 11" id="KW-0472">Membrane</keyword>
<dbReference type="CDD" id="cd06186">
    <property type="entry name" value="NOX_Duox_like_FAD_NADP"/>
    <property type="match status" value="1"/>
</dbReference>
<accession>A0A9P9A3V9</accession>
<feature type="transmembrane region" description="Helical" evidence="11">
    <location>
        <begin position="194"/>
        <end position="213"/>
    </location>
</feature>
<evidence type="ECO:0000256" key="9">
    <source>
        <dbReference type="ARBA" id="ARBA00023136"/>
    </source>
</evidence>
<keyword evidence="7" id="KW-0560">Oxidoreductase</keyword>
<dbReference type="GO" id="GO:0005886">
    <property type="term" value="C:plasma membrane"/>
    <property type="evidence" value="ECO:0007669"/>
    <property type="project" value="TreeGrafter"/>
</dbReference>
<sequence>MTSGWLPSGTGGKDESREYLERLIYYILHGRVVASWFNYVILATIVVFSVIHWRQKFRDAQRRRILAKPTGNAPGVNICRSSKHRKLLSDDGSGDDIPSSSSSSTLVGKTDDTDVERQPLLGHRTATNPASRIYWSRLSRKLRAWLMYQPRPLPIVNRHLPANGITLFVLGYISVNIFLHLYDGSLLPKYAFPFADRAGYIFIVNLPLLYLLAAKNQPIKFLTGYSYEALNIFHRRVGEWMCFEAVVHSVGMVLDNIFFEVEWLRVGNFWDFFFHPLVLLGIGAFVSYELLFLTSLGSFRQRWYELFLASHVTLQIAALVFCYLHFWTARPYVLASLVIFVADRLVWRLVLKSATIQADLQILEDGKTFLLSADWNVPQVRRRWYQQLFGQSIVHGWRPMDHVFITVPSLGRTHALQAHPFTIASAAPGSGSQEQTTHAWLSLLIRAHDGFTGDLLRHARLNSTVTVRVDGPYGSADALEMLLASDTAVLVAGGSGIAVVFPMVWDLVHTHGHISKGRHIHLLWVIHSRSHRSWMPQERLDELSSAGVHVTIPEPTVEVGRPDVGGYVGELSCSALQADTEIGVVVSGPDALNRAARNACASAVGQGAKVNLRVEKFGW</sequence>
<feature type="transmembrane region" description="Helical" evidence="11">
    <location>
        <begin position="240"/>
        <end position="261"/>
    </location>
</feature>
<evidence type="ECO:0000259" key="12">
    <source>
        <dbReference type="PROSITE" id="PS51384"/>
    </source>
</evidence>
<evidence type="ECO:0000256" key="11">
    <source>
        <dbReference type="SAM" id="Phobius"/>
    </source>
</evidence>
<proteinExistence type="inferred from homology"/>
<feature type="transmembrane region" description="Helical" evidence="11">
    <location>
        <begin position="160"/>
        <end position="182"/>
    </location>
</feature>
<keyword evidence="8" id="KW-0406">Ion transport</keyword>
<evidence type="ECO:0000256" key="8">
    <source>
        <dbReference type="ARBA" id="ARBA00023065"/>
    </source>
</evidence>
<feature type="region of interest" description="Disordered" evidence="10">
    <location>
        <begin position="86"/>
        <end position="111"/>
    </location>
</feature>
<evidence type="ECO:0000256" key="2">
    <source>
        <dbReference type="ARBA" id="ARBA00006278"/>
    </source>
</evidence>
<dbReference type="Gene3D" id="3.40.50.80">
    <property type="entry name" value="Nucleotide-binding domain of ferredoxin-NADP reductase (FNR) module"/>
    <property type="match status" value="1"/>
</dbReference>
<dbReference type="PROSITE" id="PS51384">
    <property type="entry name" value="FAD_FR"/>
    <property type="match status" value="1"/>
</dbReference>
<dbReference type="SUPFAM" id="SSF52343">
    <property type="entry name" value="Ferredoxin reductase-like, C-terminal NADP-linked domain"/>
    <property type="match status" value="1"/>
</dbReference>
<reference evidence="13" key="1">
    <citation type="journal article" date="2021" name="Nat. Commun.">
        <title>Genetic determinants of endophytism in the Arabidopsis root mycobiome.</title>
        <authorList>
            <person name="Mesny F."/>
            <person name="Miyauchi S."/>
            <person name="Thiergart T."/>
            <person name="Pickel B."/>
            <person name="Atanasova L."/>
            <person name="Karlsson M."/>
            <person name="Huettel B."/>
            <person name="Barry K.W."/>
            <person name="Haridas S."/>
            <person name="Chen C."/>
            <person name="Bauer D."/>
            <person name="Andreopoulos W."/>
            <person name="Pangilinan J."/>
            <person name="LaButti K."/>
            <person name="Riley R."/>
            <person name="Lipzen A."/>
            <person name="Clum A."/>
            <person name="Drula E."/>
            <person name="Henrissat B."/>
            <person name="Kohler A."/>
            <person name="Grigoriev I.V."/>
            <person name="Martin F.M."/>
            <person name="Hacquard S."/>
        </authorList>
    </citation>
    <scope>NUCLEOTIDE SEQUENCE</scope>
    <source>
        <strain evidence="13">MPI-SDFR-AT-0073</strain>
    </source>
</reference>
<feature type="transmembrane region" description="Helical" evidence="11">
    <location>
        <begin position="36"/>
        <end position="54"/>
    </location>
</feature>
<keyword evidence="5" id="KW-0249">Electron transport</keyword>
<comment type="subcellular location">
    <subcellularLocation>
        <location evidence="1">Membrane</location>
        <topology evidence="1">Multi-pass membrane protein</topology>
    </subcellularLocation>
</comment>
<dbReference type="SFLD" id="SFLDG01168">
    <property type="entry name" value="Ferric_reductase_subgroup_(FRE"/>
    <property type="match status" value="1"/>
</dbReference>
<feature type="transmembrane region" description="Helical" evidence="11">
    <location>
        <begin position="273"/>
        <end position="294"/>
    </location>
</feature>
<dbReference type="GO" id="GO:0006879">
    <property type="term" value="P:intracellular iron ion homeostasis"/>
    <property type="evidence" value="ECO:0007669"/>
    <property type="project" value="TreeGrafter"/>
</dbReference>
<dbReference type="Pfam" id="PF01794">
    <property type="entry name" value="Ferric_reduct"/>
    <property type="match status" value="1"/>
</dbReference>
<evidence type="ECO:0000256" key="6">
    <source>
        <dbReference type="ARBA" id="ARBA00022989"/>
    </source>
</evidence>
<dbReference type="Proteomes" id="UP000758603">
    <property type="component" value="Unassembled WGS sequence"/>
</dbReference>
<dbReference type="GO" id="GO:0015677">
    <property type="term" value="P:copper ion import"/>
    <property type="evidence" value="ECO:0007669"/>
    <property type="project" value="TreeGrafter"/>
</dbReference>
<dbReference type="AlphaFoldDB" id="A0A9P9A3V9"/>
<comment type="caution">
    <text evidence="13">The sequence shown here is derived from an EMBL/GenBank/DDBJ whole genome shotgun (WGS) entry which is preliminary data.</text>
</comment>
<evidence type="ECO:0000313" key="14">
    <source>
        <dbReference type="Proteomes" id="UP000758603"/>
    </source>
</evidence>
<protein>
    <submittedName>
        <fullName evidence="13">Ferric reductase like transmembrane component-domain-containing protein</fullName>
    </submittedName>
</protein>
<dbReference type="InterPro" id="IPR013130">
    <property type="entry name" value="Fe3_Rdtase_TM_dom"/>
</dbReference>
<keyword evidence="3" id="KW-0813">Transport</keyword>
<name>A0A9P9A3V9_9PEZI</name>
<evidence type="ECO:0000313" key="13">
    <source>
        <dbReference type="EMBL" id="KAH6660543.1"/>
    </source>
</evidence>
<feature type="domain" description="FAD-binding FR-type" evidence="12">
    <location>
        <begin position="327"/>
        <end position="479"/>
    </location>
</feature>
<comment type="similarity">
    <text evidence="2">Belongs to the ferric reductase (FRE) family.</text>
</comment>
<gene>
    <name evidence="13" type="ORF">BKA67DRAFT_589944</name>
</gene>
<evidence type="ECO:0000256" key="7">
    <source>
        <dbReference type="ARBA" id="ARBA00023002"/>
    </source>
</evidence>
<evidence type="ECO:0000256" key="5">
    <source>
        <dbReference type="ARBA" id="ARBA00022982"/>
    </source>
</evidence>
<feature type="transmembrane region" description="Helical" evidence="11">
    <location>
        <begin position="306"/>
        <end position="326"/>
    </location>
</feature>
<dbReference type="OrthoDB" id="17725at2759"/>
<evidence type="ECO:0000256" key="4">
    <source>
        <dbReference type="ARBA" id="ARBA00022692"/>
    </source>
</evidence>
<dbReference type="InterPro" id="IPR039261">
    <property type="entry name" value="FNR_nucleotide-bd"/>
</dbReference>
<keyword evidence="4 11" id="KW-0812">Transmembrane</keyword>
<dbReference type="InterPro" id="IPR013112">
    <property type="entry name" value="FAD-bd_8"/>
</dbReference>
<evidence type="ECO:0000256" key="1">
    <source>
        <dbReference type="ARBA" id="ARBA00004141"/>
    </source>
</evidence>
<evidence type="ECO:0000256" key="10">
    <source>
        <dbReference type="SAM" id="MobiDB-lite"/>
    </source>
</evidence>
<dbReference type="GeneID" id="70133418"/>
<dbReference type="RefSeq" id="XP_045964674.1">
    <property type="nucleotide sequence ID" value="XM_046104527.1"/>
</dbReference>
<dbReference type="InterPro" id="IPR051410">
    <property type="entry name" value="Ferric/Cupric_Reductase"/>
</dbReference>
<keyword evidence="6 11" id="KW-1133">Transmembrane helix</keyword>
<dbReference type="Pfam" id="PF08030">
    <property type="entry name" value="NAD_binding_6"/>
    <property type="match status" value="1"/>
</dbReference>